<organism evidence="2 3">
    <name type="scientific">Petrolisthes manimaculis</name>
    <dbReference type="NCBI Taxonomy" id="1843537"/>
    <lineage>
        <taxon>Eukaryota</taxon>
        <taxon>Metazoa</taxon>
        <taxon>Ecdysozoa</taxon>
        <taxon>Arthropoda</taxon>
        <taxon>Crustacea</taxon>
        <taxon>Multicrustacea</taxon>
        <taxon>Malacostraca</taxon>
        <taxon>Eumalacostraca</taxon>
        <taxon>Eucarida</taxon>
        <taxon>Decapoda</taxon>
        <taxon>Pleocyemata</taxon>
        <taxon>Anomura</taxon>
        <taxon>Galatheoidea</taxon>
        <taxon>Porcellanidae</taxon>
        <taxon>Petrolisthes</taxon>
    </lineage>
</organism>
<keyword evidence="3" id="KW-1185">Reference proteome</keyword>
<gene>
    <name evidence="2" type="ORF">Pmani_000753</name>
</gene>
<dbReference type="Gene3D" id="1.10.4020.10">
    <property type="entry name" value="DNA breaking-rejoining enzymes"/>
    <property type="match status" value="1"/>
</dbReference>
<dbReference type="SUPFAM" id="SSF56672">
    <property type="entry name" value="DNA/RNA polymerases"/>
    <property type="match status" value="1"/>
</dbReference>
<accession>A0AAE1UKZ4</accession>
<dbReference type="EMBL" id="JAWZYT010000052">
    <property type="protein sequence ID" value="KAK4328863.1"/>
    <property type="molecule type" value="Genomic_DNA"/>
</dbReference>
<dbReference type="GO" id="GO:0071897">
    <property type="term" value="P:DNA biosynthetic process"/>
    <property type="evidence" value="ECO:0007669"/>
    <property type="project" value="UniProtKB-ARBA"/>
</dbReference>
<evidence type="ECO:0000313" key="3">
    <source>
        <dbReference type="Proteomes" id="UP001292094"/>
    </source>
</evidence>
<evidence type="ECO:0000313" key="2">
    <source>
        <dbReference type="EMBL" id="KAK4328863.1"/>
    </source>
</evidence>
<comment type="caution">
    <text evidence="2">The sequence shown here is derived from an EMBL/GenBank/DDBJ whole genome shotgun (WGS) entry which is preliminary data.</text>
</comment>
<dbReference type="AlphaFoldDB" id="A0AAE1UKZ4"/>
<dbReference type="SUPFAM" id="SSF47353">
    <property type="entry name" value="Retrovirus capsid dimerization domain-like"/>
    <property type="match status" value="1"/>
</dbReference>
<proteinExistence type="predicted"/>
<dbReference type="Gene3D" id="3.10.10.10">
    <property type="entry name" value="HIV Type 1 Reverse Transcriptase, subunit A, domain 1"/>
    <property type="match status" value="1"/>
</dbReference>
<dbReference type="InterPro" id="IPR003309">
    <property type="entry name" value="SCAN_dom"/>
</dbReference>
<name>A0AAE1UKZ4_9EUCA</name>
<protein>
    <recommendedName>
        <fullName evidence="1">SCAN box domain-containing protein</fullName>
    </recommendedName>
</protein>
<dbReference type="PANTHER" id="PTHR46888">
    <property type="entry name" value="ZINC KNUCKLE DOMAINCONTAINING PROTEIN-RELATED"/>
    <property type="match status" value="1"/>
</dbReference>
<dbReference type="PANTHER" id="PTHR46888:SF13">
    <property type="entry name" value="RIBONUCLEASE H"/>
    <property type="match status" value="1"/>
</dbReference>
<dbReference type="PROSITE" id="PS50804">
    <property type="entry name" value="SCAN_BOX"/>
    <property type="match status" value="1"/>
</dbReference>
<dbReference type="Pfam" id="PF02023">
    <property type="entry name" value="SCAN"/>
    <property type="match status" value="1"/>
</dbReference>
<reference evidence="2" key="1">
    <citation type="submission" date="2023-11" db="EMBL/GenBank/DDBJ databases">
        <title>Genome assemblies of two species of porcelain crab, Petrolisthes cinctipes and Petrolisthes manimaculis (Anomura: Porcellanidae).</title>
        <authorList>
            <person name="Angst P."/>
        </authorList>
    </citation>
    <scope>NUCLEOTIDE SEQUENCE</scope>
    <source>
        <strain evidence="2">PB745_02</strain>
        <tissue evidence="2">Gill</tissue>
    </source>
</reference>
<dbReference type="InterPro" id="IPR043502">
    <property type="entry name" value="DNA/RNA_pol_sf"/>
</dbReference>
<feature type="domain" description="SCAN box" evidence="1">
    <location>
        <begin position="189"/>
        <end position="262"/>
    </location>
</feature>
<evidence type="ECO:0000259" key="1">
    <source>
        <dbReference type="PROSITE" id="PS50804"/>
    </source>
</evidence>
<dbReference type="Proteomes" id="UP001292094">
    <property type="component" value="Unassembled WGS sequence"/>
</dbReference>
<dbReference type="InterPro" id="IPR038269">
    <property type="entry name" value="SCAN_sf"/>
</dbReference>
<sequence>MLVLADFVANPEVESLTSLTKVQWLELATHYELEVRAGQSKKELRQLVLQHMVEDEILAEEDVAALDKPSDLIILKRLQLQLAHADNEKLRLQLSQGSSTSEPPFRLSDALKFVPLFPEEDPDGFFMSFERAAALHDWPEDKWVLLAHNSFRWKAQDVFRSLDSTLTNDYYVVKKSILHAYQKVPEAYRQQFRSCRKAEGETYVEFFRRKQILCRKWVDSELVTNNFDDLLQLLVLEDVKSCIPIKIRSHLEERGINSLAEAGPSADHYALINPDLAPKNKSHVSPPYPPKQMNVAPVRPPIFRDTRDSHFIRPMLPVRPAGGLPYQNVGRELRPPPYCRYCKKPGHQIHECMKLASKNTSSPHGRVVLHTSVRPEEVELSQIPQWPGGAGVAASCTVNSSTPVTILRDTGSDLSCILKEDVPNFECYTGETVLVSGLPGTARYPLCSVYLTSAFVTRQVTLAVVDTLPVPNVSILIGHDLAGTQVAPNPIVVDVPTIDNNTSKVEEQYPNLFPNCAVTRSQSQRLAEATSEESNDPTDDLFLGELFTDAIPAPLPTETHSNALPITREALIQQQFRDPELQRFFNNLTEEGETTLRTALKREFLQEEVERLRKQGLIRPSLSPWSSPVVLVPKPGATAPDTRGLPAETDSLGWKARAGDQWTQKYDEYTDLCTVNTFADTLIFYATMWYQSAARNEEGSLYMDTLVDRLSL</sequence>